<dbReference type="KEGG" id="acel:acsn021_31090"/>
<keyword evidence="2" id="KW-1133">Transmembrane helix</keyword>
<organism evidence="3 4">
    <name type="scientific">Anaerocolumna cellulosilytica</name>
    <dbReference type="NCBI Taxonomy" id="433286"/>
    <lineage>
        <taxon>Bacteria</taxon>
        <taxon>Bacillati</taxon>
        <taxon>Bacillota</taxon>
        <taxon>Clostridia</taxon>
        <taxon>Lachnospirales</taxon>
        <taxon>Lachnospiraceae</taxon>
        <taxon>Anaerocolumna</taxon>
    </lineage>
</organism>
<keyword evidence="2" id="KW-0472">Membrane</keyword>
<feature type="compositionally biased region" description="Basic residues" evidence="1">
    <location>
        <begin position="231"/>
        <end position="243"/>
    </location>
</feature>
<gene>
    <name evidence="3" type="ORF">acsn021_31090</name>
</gene>
<feature type="transmembrane region" description="Helical" evidence="2">
    <location>
        <begin position="326"/>
        <end position="349"/>
    </location>
</feature>
<dbReference type="Proteomes" id="UP000515561">
    <property type="component" value="Chromosome"/>
</dbReference>
<dbReference type="AlphaFoldDB" id="A0A6S6R7U8"/>
<evidence type="ECO:0000256" key="2">
    <source>
        <dbReference type="SAM" id="Phobius"/>
    </source>
</evidence>
<feature type="compositionally biased region" description="Basic and acidic residues" evidence="1">
    <location>
        <begin position="88"/>
        <end position="102"/>
    </location>
</feature>
<evidence type="ECO:0000313" key="4">
    <source>
        <dbReference type="Proteomes" id="UP000515561"/>
    </source>
</evidence>
<feature type="region of interest" description="Disordered" evidence="1">
    <location>
        <begin position="182"/>
        <end position="304"/>
    </location>
</feature>
<feature type="compositionally biased region" description="Basic and acidic residues" evidence="1">
    <location>
        <begin position="182"/>
        <end position="197"/>
    </location>
</feature>
<feature type="region of interest" description="Disordered" evidence="1">
    <location>
        <begin position="72"/>
        <end position="107"/>
    </location>
</feature>
<keyword evidence="4" id="KW-1185">Reference proteome</keyword>
<proteinExistence type="predicted"/>
<feature type="compositionally biased region" description="Basic and acidic residues" evidence="1">
    <location>
        <begin position="291"/>
        <end position="304"/>
    </location>
</feature>
<feature type="compositionally biased region" description="Basic and acidic residues" evidence="1">
    <location>
        <begin position="254"/>
        <end position="282"/>
    </location>
</feature>
<reference evidence="3 4" key="1">
    <citation type="journal article" date="2016" name="Int. J. Syst. Evol. Microbiol.">
        <title>Descriptions of Anaerotaenia torta gen. nov., sp. nov. and Anaerocolumna cellulosilytica gen. nov., sp. nov. isolated from a methanogenic reactor of cattle waste.</title>
        <authorList>
            <person name="Uek A."/>
            <person name="Ohtaki Y."/>
            <person name="Kaku N."/>
            <person name="Ueki K."/>
        </authorList>
    </citation>
    <scope>NUCLEOTIDE SEQUENCE [LARGE SCALE GENOMIC DNA]</scope>
    <source>
        <strain evidence="3 4">SN021</strain>
    </source>
</reference>
<protein>
    <submittedName>
        <fullName evidence="3">Uncharacterized protein</fullName>
    </submittedName>
</protein>
<name>A0A6S6R7U8_9FIRM</name>
<dbReference type="EMBL" id="AP023367">
    <property type="protein sequence ID" value="BCJ95540.1"/>
    <property type="molecule type" value="Genomic_DNA"/>
</dbReference>
<dbReference type="RefSeq" id="WP_184096106.1">
    <property type="nucleotide sequence ID" value="NZ_AP023367.1"/>
</dbReference>
<keyword evidence="2" id="KW-0812">Transmembrane</keyword>
<evidence type="ECO:0000256" key="1">
    <source>
        <dbReference type="SAM" id="MobiDB-lite"/>
    </source>
</evidence>
<feature type="compositionally biased region" description="Basic and acidic residues" evidence="1">
    <location>
        <begin position="204"/>
        <end position="230"/>
    </location>
</feature>
<accession>A0A6S6R7U8</accession>
<sequence length="490" mass="56172">MREEKDKAQMGDNDIFDSSEDVLAMLKNMSSEETSGSSTVEEEDDYFTQFDQESDMDDTDEDLLALLDMISAQDESSSTEEDESILYRPEDTPKARAARVETDSDEVHDDVMAINDMLANGSEDFISNSTIDKAARKSTSSEVADMGDLFSDVLSAVDTLEDKSETNELKGGSRDIFRELEQENLPKSKNAEKERKGFFQKLFSKKDGQKSEDTTTDKIKKKTAVKESKKAVKKSVKAVSKKQTRQEEEDEEDKAARIKKEAALKKKAEMKAANKEKADQKKAAKQQIRKNKAEIRKEKQNLKKEKTAELDRQYAAENPPVKLNKLAVIFVMTFFILVGGTVILGTNAYSYSLGIKNANFNFSRKRYAEAYNQIYGLDIRKADQETYDKIMTVMYVYKQLNSYYNYYQMDEYPKALDSLLKGLDRYDKYKERATELGINADLNYVKEQISKELKDSFHLTEKEIADLRQKDNFEEYSFKVINTALEKMKE</sequence>
<evidence type="ECO:0000313" key="3">
    <source>
        <dbReference type="EMBL" id="BCJ95540.1"/>
    </source>
</evidence>